<organism evidence="2 3">
    <name type="scientific">Penicillium brasilianum</name>
    <dbReference type="NCBI Taxonomy" id="104259"/>
    <lineage>
        <taxon>Eukaryota</taxon>
        <taxon>Fungi</taxon>
        <taxon>Dikarya</taxon>
        <taxon>Ascomycota</taxon>
        <taxon>Pezizomycotina</taxon>
        <taxon>Eurotiomycetes</taxon>
        <taxon>Eurotiomycetidae</taxon>
        <taxon>Eurotiales</taxon>
        <taxon>Aspergillaceae</taxon>
        <taxon>Penicillium</taxon>
    </lineage>
</organism>
<sequence length="167" mass="17978">MDEAREARGSGHAGRTRHQNRPSASLAGESRQKPNALFQILPLDTLLSPPIPCKKPGRLADADGVVALSHRSAYGVNGGASGPGYRHTGHDEVLECAVLFSIPYLLGQNHLIFLQSMRSSNIEPVNWAAAKNQTCQPPPDTVMSEVQSTEYECDLSRETCPVAVSAM</sequence>
<evidence type="ECO:0000313" key="3">
    <source>
        <dbReference type="Proteomes" id="UP000190744"/>
    </source>
</evidence>
<dbReference type="Proteomes" id="UP000190744">
    <property type="component" value="Unassembled WGS sequence"/>
</dbReference>
<dbReference type="EMBL" id="LJBN01000244">
    <property type="protein sequence ID" value="OOQ81588.1"/>
    <property type="molecule type" value="Genomic_DNA"/>
</dbReference>
<reference evidence="3" key="1">
    <citation type="submission" date="2015-09" db="EMBL/GenBank/DDBJ databases">
        <authorList>
            <person name="Fill T.P."/>
            <person name="Baretta J.F."/>
            <person name="de Almeida L.G."/>
            <person name="Rocha M."/>
            <person name="de Souza D.H."/>
            <person name="Malavazi I."/>
            <person name="Cerdeira L.T."/>
            <person name="Hong H."/>
            <person name="Samborskyy M."/>
            <person name="de Vasconcelos A.T."/>
            <person name="Leadlay P."/>
            <person name="Rodrigues-Filho E."/>
        </authorList>
    </citation>
    <scope>NUCLEOTIDE SEQUENCE [LARGE SCALE GENOMIC DNA]</scope>
    <source>
        <strain evidence="3">LaBioMMi 136</strain>
    </source>
</reference>
<comment type="caution">
    <text evidence="2">The sequence shown here is derived from an EMBL/GenBank/DDBJ whole genome shotgun (WGS) entry which is preliminary data.</text>
</comment>
<proteinExistence type="predicted"/>
<accession>A0A1S9R953</accession>
<gene>
    <name evidence="2" type="ORF">PEBR_42372</name>
</gene>
<protein>
    <submittedName>
        <fullName evidence="2">Uncharacterized protein</fullName>
    </submittedName>
</protein>
<feature type="region of interest" description="Disordered" evidence="1">
    <location>
        <begin position="1"/>
        <end position="31"/>
    </location>
</feature>
<dbReference type="AlphaFoldDB" id="A0A1S9R953"/>
<name>A0A1S9R953_PENBI</name>
<evidence type="ECO:0000313" key="2">
    <source>
        <dbReference type="EMBL" id="OOQ81588.1"/>
    </source>
</evidence>
<evidence type="ECO:0000256" key="1">
    <source>
        <dbReference type="SAM" id="MobiDB-lite"/>
    </source>
</evidence>